<feature type="signal peptide" evidence="1">
    <location>
        <begin position="1"/>
        <end position="29"/>
    </location>
</feature>
<comment type="caution">
    <text evidence="2">The sequence shown here is derived from an EMBL/GenBank/DDBJ whole genome shotgun (WGS) entry which is preliminary data.</text>
</comment>
<dbReference type="EMBL" id="JAVIJP010000028">
    <property type="protein sequence ID" value="KAL3634475.1"/>
    <property type="molecule type" value="Genomic_DNA"/>
</dbReference>
<keyword evidence="1" id="KW-0732">Signal</keyword>
<sequence length="68" mass="7635">MERVSVINVSLFVVMCSIFILNSLNAVYANDEGDALIAFNDKLSDPNKARNEMIFNGKKADSQDVYFK</sequence>
<evidence type="ECO:0000313" key="2">
    <source>
        <dbReference type="EMBL" id="KAL3634475.1"/>
    </source>
</evidence>
<dbReference type="Proteomes" id="UP001632038">
    <property type="component" value="Unassembled WGS sequence"/>
</dbReference>
<evidence type="ECO:0000256" key="1">
    <source>
        <dbReference type="SAM" id="SignalP"/>
    </source>
</evidence>
<evidence type="ECO:0000313" key="3">
    <source>
        <dbReference type="Proteomes" id="UP001632038"/>
    </source>
</evidence>
<reference evidence="3" key="1">
    <citation type="journal article" date="2024" name="IScience">
        <title>Strigolactones Initiate the Formation of Haustorium-like Structures in Castilleja.</title>
        <authorList>
            <person name="Buerger M."/>
            <person name="Peterson D."/>
            <person name="Chory J."/>
        </authorList>
    </citation>
    <scope>NUCLEOTIDE SEQUENCE [LARGE SCALE GENOMIC DNA]</scope>
</reference>
<name>A0ABD3CWU4_9LAMI</name>
<protein>
    <submittedName>
        <fullName evidence="2">Uncharacterized protein</fullName>
    </submittedName>
</protein>
<gene>
    <name evidence="2" type="ORF">CASFOL_021529</name>
</gene>
<proteinExistence type="predicted"/>
<feature type="chain" id="PRO_5044760182" evidence="1">
    <location>
        <begin position="30"/>
        <end position="68"/>
    </location>
</feature>
<dbReference type="AlphaFoldDB" id="A0ABD3CWU4"/>
<keyword evidence="3" id="KW-1185">Reference proteome</keyword>
<organism evidence="2 3">
    <name type="scientific">Castilleja foliolosa</name>
    <dbReference type="NCBI Taxonomy" id="1961234"/>
    <lineage>
        <taxon>Eukaryota</taxon>
        <taxon>Viridiplantae</taxon>
        <taxon>Streptophyta</taxon>
        <taxon>Embryophyta</taxon>
        <taxon>Tracheophyta</taxon>
        <taxon>Spermatophyta</taxon>
        <taxon>Magnoliopsida</taxon>
        <taxon>eudicotyledons</taxon>
        <taxon>Gunneridae</taxon>
        <taxon>Pentapetalae</taxon>
        <taxon>asterids</taxon>
        <taxon>lamiids</taxon>
        <taxon>Lamiales</taxon>
        <taxon>Orobanchaceae</taxon>
        <taxon>Pedicularideae</taxon>
        <taxon>Castillejinae</taxon>
        <taxon>Castilleja</taxon>
    </lineage>
</organism>
<accession>A0ABD3CWU4</accession>